<organism evidence="4 5">
    <name type="scientific">Syntrophobotulus glycolicus (strain DSM 8271 / FlGlyR)</name>
    <dbReference type="NCBI Taxonomy" id="645991"/>
    <lineage>
        <taxon>Bacteria</taxon>
        <taxon>Bacillati</taxon>
        <taxon>Bacillota</taxon>
        <taxon>Clostridia</taxon>
        <taxon>Eubacteriales</taxon>
        <taxon>Desulfitobacteriaceae</taxon>
        <taxon>Syntrophobotulus</taxon>
    </lineage>
</organism>
<evidence type="ECO:0000256" key="1">
    <source>
        <dbReference type="ARBA" id="ARBA00023125"/>
    </source>
</evidence>
<dbReference type="AlphaFoldDB" id="F0SV51"/>
<evidence type="ECO:0000256" key="2">
    <source>
        <dbReference type="PROSITE-ProRule" id="PRU00335"/>
    </source>
</evidence>
<dbReference type="eggNOG" id="COG1309">
    <property type="taxonomic scope" value="Bacteria"/>
</dbReference>
<dbReference type="InterPro" id="IPR050624">
    <property type="entry name" value="HTH-type_Tx_Regulator"/>
</dbReference>
<dbReference type="Gene3D" id="1.10.10.60">
    <property type="entry name" value="Homeodomain-like"/>
    <property type="match status" value="1"/>
</dbReference>
<protein>
    <submittedName>
        <fullName evidence="4">Regulatory protein TetR</fullName>
    </submittedName>
</protein>
<dbReference type="HOGENOM" id="CLU_069356_15_8_9"/>
<feature type="domain" description="HTH tetR-type" evidence="3">
    <location>
        <begin position="10"/>
        <end position="70"/>
    </location>
</feature>
<dbReference type="InterPro" id="IPR001647">
    <property type="entry name" value="HTH_TetR"/>
</dbReference>
<evidence type="ECO:0000313" key="5">
    <source>
        <dbReference type="Proteomes" id="UP000007488"/>
    </source>
</evidence>
<dbReference type="Pfam" id="PF00440">
    <property type="entry name" value="TetR_N"/>
    <property type="match status" value="1"/>
</dbReference>
<accession>F0SV51</accession>
<dbReference type="PROSITE" id="PS50977">
    <property type="entry name" value="HTH_TETR_2"/>
    <property type="match status" value="1"/>
</dbReference>
<dbReference type="RefSeq" id="WP_013624421.1">
    <property type="nucleotide sequence ID" value="NC_015172.1"/>
</dbReference>
<dbReference type="Gene3D" id="1.10.357.10">
    <property type="entry name" value="Tetracycline Repressor, domain 2"/>
    <property type="match status" value="1"/>
</dbReference>
<dbReference type="PANTHER" id="PTHR43479:SF11">
    <property type="entry name" value="ACREF_ENVCD OPERON REPRESSOR-RELATED"/>
    <property type="match status" value="1"/>
</dbReference>
<dbReference type="EMBL" id="CP002547">
    <property type="protein sequence ID" value="ADY55551.1"/>
    <property type="molecule type" value="Genomic_DNA"/>
</dbReference>
<feature type="DNA-binding region" description="H-T-H motif" evidence="2">
    <location>
        <begin position="33"/>
        <end position="52"/>
    </location>
</feature>
<keyword evidence="5" id="KW-1185">Reference proteome</keyword>
<gene>
    <name evidence="4" type="ordered locus">Sgly_1235</name>
</gene>
<evidence type="ECO:0000259" key="3">
    <source>
        <dbReference type="PROSITE" id="PS50977"/>
    </source>
</evidence>
<reference evidence="4 5" key="1">
    <citation type="journal article" date="2011" name="Stand. Genomic Sci.">
        <title>Complete genome sequence of Syntrophobotulus glycolicus type strain (FlGlyR).</title>
        <authorList>
            <person name="Han C."/>
            <person name="Mwirichia R."/>
            <person name="Chertkov O."/>
            <person name="Held B."/>
            <person name="Lapidus A."/>
            <person name="Nolan M."/>
            <person name="Lucas S."/>
            <person name="Hammon N."/>
            <person name="Deshpande S."/>
            <person name="Cheng J.F."/>
            <person name="Tapia R."/>
            <person name="Goodwin L."/>
            <person name="Pitluck S."/>
            <person name="Huntemann M."/>
            <person name="Liolios K."/>
            <person name="Ivanova N."/>
            <person name="Pagani I."/>
            <person name="Mavromatis K."/>
            <person name="Ovchinikova G."/>
            <person name="Pati A."/>
            <person name="Chen A."/>
            <person name="Palaniappan K."/>
            <person name="Land M."/>
            <person name="Hauser L."/>
            <person name="Brambilla E.M."/>
            <person name="Rohde M."/>
            <person name="Spring S."/>
            <person name="Sikorski J."/>
            <person name="Goker M."/>
            <person name="Woyke T."/>
            <person name="Bristow J."/>
            <person name="Eisen J.A."/>
            <person name="Markowitz V."/>
            <person name="Hugenholtz P."/>
            <person name="Kyrpides N.C."/>
            <person name="Klenk H.P."/>
            <person name="Detter J.C."/>
        </authorList>
    </citation>
    <scope>NUCLEOTIDE SEQUENCE [LARGE SCALE GENOMIC DNA]</scope>
    <source>
        <strain evidence="5">DSM 8271 / FlGlyR</strain>
    </source>
</reference>
<dbReference type="KEGG" id="sgy:Sgly_1235"/>
<dbReference type="PANTHER" id="PTHR43479">
    <property type="entry name" value="ACREF/ENVCD OPERON REPRESSOR-RELATED"/>
    <property type="match status" value="1"/>
</dbReference>
<proteinExistence type="predicted"/>
<dbReference type="Proteomes" id="UP000007488">
    <property type="component" value="Chromosome"/>
</dbReference>
<reference evidence="5" key="2">
    <citation type="submission" date="2011-02" db="EMBL/GenBank/DDBJ databases">
        <title>The complete genome of Syntrophobotulus glycolicus DSM 8271.</title>
        <authorList>
            <person name="Lucas S."/>
            <person name="Copeland A."/>
            <person name="Lapidus A."/>
            <person name="Bruce D."/>
            <person name="Goodwin L."/>
            <person name="Pitluck S."/>
            <person name="Kyrpides N."/>
            <person name="Mavromatis K."/>
            <person name="Pagani I."/>
            <person name="Ivanova N."/>
            <person name="Mikhailova N."/>
            <person name="Chertkov O."/>
            <person name="Held B."/>
            <person name="Detter J.C."/>
            <person name="Tapia R."/>
            <person name="Han C."/>
            <person name="Land M."/>
            <person name="Hauser L."/>
            <person name="Markowitz V."/>
            <person name="Cheng J.-F."/>
            <person name="Hugenholtz P."/>
            <person name="Woyke T."/>
            <person name="Wu D."/>
            <person name="Spring S."/>
            <person name="Schroeder M."/>
            <person name="Brambilla E."/>
            <person name="Klenk H.-P."/>
            <person name="Eisen J.A."/>
        </authorList>
    </citation>
    <scope>NUCLEOTIDE SEQUENCE [LARGE SCALE GENOMIC DNA]</scope>
    <source>
        <strain evidence="5">DSM 8271 / FlGlyR</strain>
    </source>
</reference>
<keyword evidence="1 2" id="KW-0238">DNA-binding</keyword>
<evidence type="ECO:0000313" key="4">
    <source>
        <dbReference type="EMBL" id="ADY55551.1"/>
    </source>
</evidence>
<sequence length="233" mass="26007">MPKVDKEYFAEKEKTIVDAAIRVCKSKPAYAVTLRDIVKECGISQGGIYRYFSDIDEIFAEIMNRAYSEYQIGGSTDAIFDSDNPPGKIIADSFALIGQLTDNIISQYGNLIYELNAIYLNEPERGQKVQGRIKVNNDSDALLGKTIAFIEAHISNGYFNPEMPKEHILLLIGITIQGIARMITFSENVEVLQTQFGITMEYTTAKGMMTILAQAIIKLLGSGGEREHYNENK</sequence>
<dbReference type="InterPro" id="IPR009057">
    <property type="entry name" value="Homeodomain-like_sf"/>
</dbReference>
<dbReference type="SUPFAM" id="SSF46689">
    <property type="entry name" value="Homeodomain-like"/>
    <property type="match status" value="1"/>
</dbReference>
<name>F0SV51_SYNGF</name>
<dbReference type="STRING" id="645991.Sgly_1235"/>
<dbReference type="GO" id="GO:0003677">
    <property type="term" value="F:DNA binding"/>
    <property type="evidence" value="ECO:0007669"/>
    <property type="project" value="UniProtKB-UniRule"/>
</dbReference>